<dbReference type="RefSeq" id="WP_191755071.1">
    <property type="nucleotide sequence ID" value="NZ_JACSQM010000010.1"/>
</dbReference>
<evidence type="ECO:0000313" key="4">
    <source>
        <dbReference type="Proteomes" id="UP000603641"/>
    </source>
</evidence>
<dbReference type="EMBL" id="JACSQM010000010">
    <property type="protein sequence ID" value="MBD7965841.1"/>
    <property type="molecule type" value="Genomic_DNA"/>
</dbReference>
<dbReference type="Gene3D" id="1.20.120.450">
    <property type="entry name" value="dinb family like domain"/>
    <property type="match status" value="1"/>
</dbReference>
<dbReference type="Pfam" id="PF05163">
    <property type="entry name" value="DinB"/>
    <property type="match status" value="1"/>
</dbReference>
<dbReference type="InterPro" id="IPR034660">
    <property type="entry name" value="DinB/YfiT-like"/>
</dbReference>
<gene>
    <name evidence="3" type="ORF">H9648_17400</name>
</gene>
<organism evidence="3 4">
    <name type="scientific">Fictibacillus norfolkensis</name>
    <dbReference type="NCBI Taxonomy" id="2762233"/>
    <lineage>
        <taxon>Bacteria</taxon>
        <taxon>Bacillati</taxon>
        <taxon>Bacillota</taxon>
        <taxon>Bacilli</taxon>
        <taxon>Bacillales</taxon>
        <taxon>Fictibacillaceae</taxon>
        <taxon>Fictibacillus</taxon>
    </lineage>
</organism>
<reference evidence="3 4" key="1">
    <citation type="submission" date="2020-08" db="EMBL/GenBank/DDBJ databases">
        <title>A Genomic Blueprint of the Chicken Gut Microbiome.</title>
        <authorList>
            <person name="Gilroy R."/>
            <person name="Ravi A."/>
            <person name="Getino M."/>
            <person name="Pursley I."/>
            <person name="Horton D.L."/>
            <person name="Alikhan N.-F."/>
            <person name="Baker D."/>
            <person name="Gharbi K."/>
            <person name="Hall N."/>
            <person name="Watson M."/>
            <person name="Adriaenssens E.M."/>
            <person name="Foster-Nyarko E."/>
            <person name="Jarju S."/>
            <person name="Secka A."/>
            <person name="Antonio M."/>
            <person name="Oren A."/>
            <person name="Chaudhuri R."/>
            <person name="La Ragione R.M."/>
            <person name="Hildebrand F."/>
            <person name="Pallen M.J."/>
        </authorList>
    </citation>
    <scope>NUCLEOTIDE SEQUENCE [LARGE SCALE GENOMIC DNA]</scope>
    <source>
        <strain evidence="3 4">Sa2CUA10</strain>
    </source>
</reference>
<protein>
    <submittedName>
        <fullName evidence="3">Damage-inducible protein DinB</fullName>
    </submittedName>
</protein>
<evidence type="ECO:0000256" key="1">
    <source>
        <dbReference type="ARBA" id="ARBA00008635"/>
    </source>
</evidence>
<dbReference type="Proteomes" id="UP000603641">
    <property type="component" value="Unassembled WGS sequence"/>
</dbReference>
<accession>A0ABR8SQQ6</accession>
<name>A0ABR8SQQ6_9BACL</name>
<evidence type="ECO:0000256" key="2">
    <source>
        <dbReference type="ARBA" id="ARBA00022723"/>
    </source>
</evidence>
<keyword evidence="4" id="KW-1185">Reference proteome</keyword>
<sequence>MFLTKDDFFEMLEGNRRLTMRIVEVFPEDKLFSYSPDEKLRPFAEMIKEIVNIENGYMSGVALDVWEYKDVFEGVSTKIELIKICHDVRDNTRKQWHEMSQERLEIVMKDSFFGEVQSHFARLQYGLENEIHHRGQGYTYLRILGIDPPAFYER</sequence>
<evidence type="ECO:0000313" key="3">
    <source>
        <dbReference type="EMBL" id="MBD7965841.1"/>
    </source>
</evidence>
<dbReference type="InterPro" id="IPR007837">
    <property type="entry name" value="DinB"/>
</dbReference>
<keyword evidence="2" id="KW-0479">Metal-binding</keyword>
<proteinExistence type="inferred from homology"/>
<dbReference type="SUPFAM" id="SSF109854">
    <property type="entry name" value="DinB/YfiT-like putative metalloenzymes"/>
    <property type="match status" value="1"/>
</dbReference>
<comment type="caution">
    <text evidence="3">The sequence shown here is derived from an EMBL/GenBank/DDBJ whole genome shotgun (WGS) entry which is preliminary data.</text>
</comment>
<comment type="similarity">
    <text evidence="1">Belongs to the DinB family.</text>
</comment>